<dbReference type="Proteomes" id="UP001198862">
    <property type="component" value="Unassembled WGS sequence"/>
</dbReference>
<dbReference type="PROSITE" id="PS50075">
    <property type="entry name" value="CARRIER"/>
    <property type="match status" value="1"/>
</dbReference>
<dbReference type="Pfam" id="PF00550">
    <property type="entry name" value="PP-binding"/>
    <property type="match status" value="1"/>
</dbReference>
<dbReference type="Gene3D" id="1.10.1200.10">
    <property type="entry name" value="ACP-like"/>
    <property type="match status" value="1"/>
</dbReference>
<dbReference type="SUPFAM" id="SSF47336">
    <property type="entry name" value="ACP-like"/>
    <property type="match status" value="1"/>
</dbReference>
<dbReference type="PANTHER" id="PTHR20863:SF76">
    <property type="entry name" value="CARRIER DOMAIN-CONTAINING PROTEIN"/>
    <property type="match status" value="1"/>
</dbReference>
<dbReference type="PANTHER" id="PTHR20863">
    <property type="entry name" value="ACYL CARRIER PROTEIN"/>
    <property type="match status" value="1"/>
</dbReference>
<name>A0ABS8KUC7_9HYPH</name>
<dbReference type="InterPro" id="IPR009081">
    <property type="entry name" value="PP-bd_ACP"/>
</dbReference>
<dbReference type="InterPro" id="IPR003231">
    <property type="entry name" value="ACP"/>
</dbReference>
<proteinExistence type="predicted"/>
<accession>A0ABS8KUC7</accession>
<sequence>MIVETDGMTETLERTRVSGQSRAEVIREICRHLAPFQTGERPITGDTVIAKDLTIDSLAIMDMVMELEDHFDISIPMNVVAEIHTVDQLADTIQKLCARR</sequence>
<evidence type="ECO:0000259" key="3">
    <source>
        <dbReference type="PROSITE" id="PS50075"/>
    </source>
</evidence>
<dbReference type="EMBL" id="JAJISD010000004">
    <property type="protein sequence ID" value="MCC8429692.1"/>
    <property type="molecule type" value="Genomic_DNA"/>
</dbReference>
<evidence type="ECO:0000256" key="2">
    <source>
        <dbReference type="ARBA" id="ARBA00022553"/>
    </source>
</evidence>
<evidence type="ECO:0000256" key="1">
    <source>
        <dbReference type="ARBA" id="ARBA00022450"/>
    </source>
</evidence>
<keyword evidence="2" id="KW-0597">Phosphoprotein</keyword>
<evidence type="ECO:0000313" key="5">
    <source>
        <dbReference type="Proteomes" id="UP001198862"/>
    </source>
</evidence>
<evidence type="ECO:0000313" key="4">
    <source>
        <dbReference type="EMBL" id="MCC8429692.1"/>
    </source>
</evidence>
<organism evidence="4 5">
    <name type="scientific">Reyranella aquatilis</name>
    <dbReference type="NCBI Taxonomy" id="2035356"/>
    <lineage>
        <taxon>Bacteria</taxon>
        <taxon>Pseudomonadati</taxon>
        <taxon>Pseudomonadota</taxon>
        <taxon>Alphaproteobacteria</taxon>
        <taxon>Hyphomicrobiales</taxon>
        <taxon>Reyranellaceae</taxon>
        <taxon>Reyranella</taxon>
    </lineage>
</organism>
<comment type="caution">
    <text evidence="4">The sequence shown here is derived from an EMBL/GenBank/DDBJ whole genome shotgun (WGS) entry which is preliminary data.</text>
</comment>
<feature type="domain" description="Carrier" evidence="3">
    <location>
        <begin position="20"/>
        <end position="97"/>
    </location>
</feature>
<protein>
    <submittedName>
        <fullName evidence="4">Acyl carrier protein</fullName>
    </submittedName>
</protein>
<dbReference type="InterPro" id="IPR036736">
    <property type="entry name" value="ACP-like_sf"/>
</dbReference>
<keyword evidence="1" id="KW-0596">Phosphopantetheine</keyword>
<reference evidence="4 5" key="1">
    <citation type="submission" date="2021-11" db="EMBL/GenBank/DDBJ databases">
        <authorList>
            <person name="Lee D.-H."/>
            <person name="Kim S.-B."/>
        </authorList>
    </citation>
    <scope>NUCLEOTIDE SEQUENCE [LARGE SCALE GENOMIC DNA]</scope>
    <source>
        <strain evidence="4 5">KCTC 52223</strain>
    </source>
</reference>
<keyword evidence="5" id="KW-1185">Reference proteome</keyword>
<dbReference type="RefSeq" id="WP_230550883.1">
    <property type="nucleotide sequence ID" value="NZ_JAJISD010000004.1"/>
</dbReference>
<gene>
    <name evidence="4" type="ORF">LJ725_12000</name>
</gene>